<name>A0ABP8J3M0_9MICO</name>
<keyword evidence="4" id="KW-1185">Reference proteome</keyword>
<dbReference type="Pfam" id="PF20789">
    <property type="entry name" value="4HBT_3C"/>
    <property type="match status" value="1"/>
</dbReference>
<dbReference type="InterPro" id="IPR029069">
    <property type="entry name" value="HotDog_dom_sf"/>
</dbReference>
<comment type="caution">
    <text evidence="3">The sequence shown here is derived from an EMBL/GenBank/DDBJ whole genome shotgun (WGS) entry which is preliminary data.</text>
</comment>
<dbReference type="RefSeq" id="WP_247423470.1">
    <property type="nucleotide sequence ID" value="NZ_BAABGL010000002.1"/>
</dbReference>
<dbReference type="InterPro" id="IPR049450">
    <property type="entry name" value="ACOT8-like_C"/>
</dbReference>
<organism evidence="3 4">
    <name type="scientific">Brevibacterium pityocampae</name>
    <dbReference type="NCBI Taxonomy" id="506594"/>
    <lineage>
        <taxon>Bacteria</taxon>
        <taxon>Bacillati</taxon>
        <taxon>Actinomycetota</taxon>
        <taxon>Actinomycetes</taxon>
        <taxon>Micrococcales</taxon>
        <taxon>Brevibacteriaceae</taxon>
        <taxon>Brevibacterium</taxon>
    </lineage>
</organism>
<sequence length="265" mass="28786">MTHSFDEAIALTPDGSGSVTARTHPDWANMVGPYGGVTAAVALRAVLEHPEVQGRPAALTVNYLAPIADGEYTLTAVPVRTNRSNQHWTITATQEGKTLLTGTALFAQVRETWSDTEADFPQVPPPAEVAPRPGALPLPWLNRYEMRVIDGEIPEGPEQARADSATQQWFRHAEPRGWDFPALASACDVFFPRIFLRTGERAPAGTVSFTAYFHAGAEELAAQGEYLLGVAQGSRFGHGLFDQAAQIWGESGDLLATTHQLVYYK</sequence>
<evidence type="ECO:0000259" key="2">
    <source>
        <dbReference type="Pfam" id="PF20789"/>
    </source>
</evidence>
<dbReference type="SUPFAM" id="SSF54637">
    <property type="entry name" value="Thioesterase/thiol ester dehydrase-isomerase"/>
    <property type="match status" value="2"/>
</dbReference>
<proteinExistence type="predicted"/>
<evidence type="ECO:0000259" key="1">
    <source>
        <dbReference type="Pfam" id="PF13622"/>
    </source>
</evidence>
<evidence type="ECO:0000313" key="3">
    <source>
        <dbReference type="EMBL" id="GAA4384407.1"/>
    </source>
</evidence>
<feature type="domain" description="Acyl-CoA thioesterase-like C-terminal" evidence="2">
    <location>
        <begin position="129"/>
        <end position="263"/>
    </location>
</feature>
<feature type="domain" description="Acyl-CoA thioesterase-like N-terminal HotDog" evidence="1">
    <location>
        <begin position="25"/>
        <end position="107"/>
    </location>
</feature>
<dbReference type="Proteomes" id="UP001500642">
    <property type="component" value="Unassembled WGS sequence"/>
</dbReference>
<dbReference type="PANTHER" id="PTHR38110">
    <property type="entry name" value="CHROMOSOME 23, WHOLE GENOME SHOTGUN SEQUENCE"/>
    <property type="match status" value="1"/>
</dbReference>
<dbReference type="InterPro" id="IPR049449">
    <property type="entry name" value="TesB_ACOT8-like_N"/>
</dbReference>
<dbReference type="InterPro" id="IPR042171">
    <property type="entry name" value="Acyl-CoA_hotdog"/>
</dbReference>
<gene>
    <name evidence="3" type="ORF">GCM10023167_05080</name>
</gene>
<dbReference type="Pfam" id="PF13622">
    <property type="entry name" value="4HBT_3"/>
    <property type="match status" value="1"/>
</dbReference>
<dbReference type="EMBL" id="BAABGL010000002">
    <property type="protein sequence ID" value="GAA4384407.1"/>
    <property type="molecule type" value="Genomic_DNA"/>
</dbReference>
<accession>A0ABP8J3M0</accession>
<protein>
    <submittedName>
        <fullName evidence="3">Thioesterase family protein</fullName>
    </submittedName>
</protein>
<dbReference type="Gene3D" id="2.40.160.210">
    <property type="entry name" value="Acyl-CoA thioesterase, double hotdog domain"/>
    <property type="match status" value="1"/>
</dbReference>
<evidence type="ECO:0000313" key="4">
    <source>
        <dbReference type="Proteomes" id="UP001500642"/>
    </source>
</evidence>
<dbReference type="InterPro" id="IPR052389">
    <property type="entry name" value="Sec_Metab_Biosynth-Assoc"/>
</dbReference>
<dbReference type="PANTHER" id="PTHR38110:SF1">
    <property type="entry name" value="THIOESTERASE DOMAIN-CONTAINING PROTEIN"/>
    <property type="match status" value="1"/>
</dbReference>
<reference evidence="4" key="1">
    <citation type="journal article" date="2019" name="Int. J. Syst. Evol. Microbiol.">
        <title>The Global Catalogue of Microorganisms (GCM) 10K type strain sequencing project: providing services to taxonomists for standard genome sequencing and annotation.</title>
        <authorList>
            <consortium name="The Broad Institute Genomics Platform"/>
            <consortium name="The Broad Institute Genome Sequencing Center for Infectious Disease"/>
            <person name="Wu L."/>
            <person name="Ma J."/>
        </authorList>
    </citation>
    <scope>NUCLEOTIDE SEQUENCE [LARGE SCALE GENOMIC DNA]</scope>
    <source>
        <strain evidence="4">JCM 17808</strain>
    </source>
</reference>